<organism evidence="2 3">
    <name type="scientific">Pinctada imbricata</name>
    <name type="common">Atlantic pearl-oyster</name>
    <name type="synonym">Pinctada martensii</name>
    <dbReference type="NCBI Taxonomy" id="66713"/>
    <lineage>
        <taxon>Eukaryota</taxon>
        <taxon>Metazoa</taxon>
        <taxon>Spiralia</taxon>
        <taxon>Lophotrochozoa</taxon>
        <taxon>Mollusca</taxon>
        <taxon>Bivalvia</taxon>
        <taxon>Autobranchia</taxon>
        <taxon>Pteriomorphia</taxon>
        <taxon>Pterioida</taxon>
        <taxon>Pterioidea</taxon>
        <taxon>Pteriidae</taxon>
        <taxon>Pinctada</taxon>
    </lineage>
</organism>
<dbReference type="SUPFAM" id="SSF56672">
    <property type="entry name" value="DNA/RNA polymerases"/>
    <property type="match status" value="1"/>
</dbReference>
<sequence length="288" mass="32758">MFDNVNRDLLWFKLWRLGITGPFMNALKSLYDATQSSVKLGKYMTDIFPVRYGVKQGCKMSPTLYSVYINDLAEDINALGAGIDIEDGVNIAILLYADDVALIAPDETSLQRMLDVVHRWCRKWRMTLNGEKTKVLHFRNKTKARSDVVFTCGDLIVQLDSSYRYLGLNFNEFMDYKYTVGELTKSASRALSALYAKFLSCGGMTYHVFTKLYKSFVEPVLHYGAGLWGHTKWREVKAIQNKACRLFLGCHKNASNIATQGDMGFMSTISMQMVEVYSVQFIKQLDLG</sequence>
<comment type="caution">
    <text evidence="2">The sequence shown here is derived from an EMBL/GenBank/DDBJ whole genome shotgun (WGS) entry which is preliminary data.</text>
</comment>
<protein>
    <recommendedName>
        <fullName evidence="1">Reverse transcriptase domain-containing protein</fullName>
    </recommendedName>
</protein>
<dbReference type="Gene3D" id="3.30.70.270">
    <property type="match status" value="1"/>
</dbReference>
<dbReference type="InterPro" id="IPR000477">
    <property type="entry name" value="RT_dom"/>
</dbReference>
<dbReference type="PANTHER" id="PTHR47027">
    <property type="entry name" value="REVERSE TRANSCRIPTASE DOMAIN-CONTAINING PROTEIN"/>
    <property type="match status" value="1"/>
</dbReference>
<dbReference type="Proteomes" id="UP001186944">
    <property type="component" value="Unassembled WGS sequence"/>
</dbReference>
<dbReference type="PRINTS" id="PR01345">
    <property type="entry name" value="CERVTRCPTASE"/>
</dbReference>
<dbReference type="EMBL" id="VSWD01000013">
    <property type="protein sequence ID" value="KAK3084866.1"/>
    <property type="molecule type" value="Genomic_DNA"/>
</dbReference>
<gene>
    <name evidence="2" type="ORF">FSP39_020447</name>
</gene>
<dbReference type="PROSITE" id="PS50878">
    <property type="entry name" value="RT_POL"/>
    <property type="match status" value="1"/>
</dbReference>
<dbReference type="InterPro" id="IPR043502">
    <property type="entry name" value="DNA/RNA_pol_sf"/>
</dbReference>
<keyword evidence="3" id="KW-1185">Reference proteome</keyword>
<evidence type="ECO:0000313" key="3">
    <source>
        <dbReference type="Proteomes" id="UP001186944"/>
    </source>
</evidence>
<accession>A0AA88XL18</accession>
<dbReference type="InterPro" id="IPR043128">
    <property type="entry name" value="Rev_trsase/Diguanyl_cyclase"/>
</dbReference>
<reference evidence="2" key="1">
    <citation type="submission" date="2019-08" db="EMBL/GenBank/DDBJ databases">
        <title>The improved chromosome-level genome for the pearl oyster Pinctada fucata martensii using PacBio sequencing and Hi-C.</title>
        <authorList>
            <person name="Zheng Z."/>
        </authorList>
    </citation>
    <scope>NUCLEOTIDE SEQUENCE</scope>
    <source>
        <strain evidence="2">ZZ-2019</strain>
        <tissue evidence="2">Adductor muscle</tissue>
    </source>
</reference>
<dbReference type="AlphaFoldDB" id="A0AA88XL18"/>
<name>A0AA88XL18_PINIB</name>
<dbReference type="PANTHER" id="PTHR47027:SF26">
    <property type="entry name" value="REVERSE TRANSCRIPTASE DOMAIN-CONTAINING PROTEIN"/>
    <property type="match status" value="1"/>
</dbReference>
<evidence type="ECO:0000259" key="1">
    <source>
        <dbReference type="PROSITE" id="PS50878"/>
    </source>
</evidence>
<feature type="domain" description="Reverse transcriptase" evidence="1">
    <location>
        <begin position="1"/>
        <end position="170"/>
    </location>
</feature>
<proteinExistence type="predicted"/>
<dbReference type="Pfam" id="PF00078">
    <property type="entry name" value="RVT_1"/>
    <property type="match status" value="1"/>
</dbReference>
<evidence type="ECO:0000313" key="2">
    <source>
        <dbReference type="EMBL" id="KAK3084866.1"/>
    </source>
</evidence>